<protein>
    <recommendedName>
        <fullName evidence="4">CBS domain-containing protein</fullName>
    </recommendedName>
</protein>
<keyword evidence="6" id="KW-1185">Reference proteome</keyword>
<evidence type="ECO:0000313" key="6">
    <source>
        <dbReference type="Proteomes" id="UP000012589"/>
    </source>
</evidence>
<evidence type="ECO:0000313" key="5">
    <source>
        <dbReference type="EMBL" id="EMZ37322.1"/>
    </source>
</evidence>
<dbReference type="PANTHER" id="PTHR22777">
    <property type="entry name" value="HEMOLYSIN-RELATED"/>
    <property type="match status" value="1"/>
</dbReference>
<dbReference type="STRING" id="1235802.C823_00388"/>
<sequence>MDDGASPKVSYAEKNNWFSDFLKKLNRKNADKITEQEIISMVNEGQETGVLQANEVEMIQNIIEFTDKEAKDIMTHRSNICALDGTMNLQQTLDRVLCEPYSRFPVFLDDIDNIIGILHIKEVMAFSRKEEYLSWQIKDIEGMFSKSEFIPETRKISDLFQKMQAKKAHMVIVVDEYGQTSGLVALEDILEEIVGNIFDEHDKEKQLIEQLPDGSYQMHGMADFDDVMDILRMEPEEEYDTLNGFLIAMIDRIPTDGETFSVHYGGYHFHVTKVENKMIRTVQIKKE</sequence>
<dbReference type="GO" id="GO:0005886">
    <property type="term" value="C:plasma membrane"/>
    <property type="evidence" value="ECO:0007669"/>
    <property type="project" value="TreeGrafter"/>
</dbReference>
<dbReference type="EMBL" id="AQFT01000012">
    <property type="protein sequence ID" value="EMZ37322.1"/>
    <property type="molecule type" value="Genomic_DNA"/>
</dbReference>
<dbReference type="InterPro" id="IPR005170">
    <property type="entry name" value="Transptr-assoc_dom"/>
</dbReference>
<accession>N2B6L1</accession>
<evidence type="ECO:0000256" key="2">
    <source>
        <dbReference type="ARBA" id="ARBA00023122"/>
    </source>
</evidence>
<organism evidence="5 6">
    <name type="scientific">Eubacterium plexicaudatum ASF492</name>
    <dbReference type="NCBI Taxonomy" id="1235802"/>
    <lineage>
        <taxon>Bacteria</taxon>
        <taxon>Bacillati</taxon>
        <taxon>Bacillota</taxon>
        <taxon>Clostridia</taxon>
        <taxon>Eubacteriales</taxon>
        <taxon>Eubacteriaceae</taxon>
        <taxon>Eubacterium</taxon>
    </lineage>
</organism>
<dbReference type="AlphaFoldDB" id="N2B6L1"/>
<dbReference type="InterPro" id="IPR046342">
    <property type="entry name" value="CBS_dom_sf"/>
</dbReference>
<dbReference type="FunFam" id="3.10.580.10:FF:000002">
    <property type="entry name" value="Magnesium/cobalt efflux protein CorC"/>
    <property type="match status" value="1"/>
</dbReference>
<dbReference type="SMART" id="SM01091">
    <property type="entry name" value="CorC_HlyC"/>
    <property type="match status" value="1"/>
</dbReference>
<dbReference type="PATRIC" id="fig|1235802.3.peg.410"/>
<dbReference type="HOGENOM" id="CLU_015237_3_0_9"/>
<comment type="caution">
    <text evidence="5">The sequence shown here is derived from an EMBL/GenBank/DDBJ whole genome shotgun (WGS) entry which is preliminary data.</text>
</comment>
<gene>
    <name evidence="5" type="ORF">C823_00388</name>
</gene>
<dbReference type="InterPro" id="IPR036318">
    <property type="entry name" value="FAD-bd_PCMH-like_sf"/>
</dbReference>
<evidence type="ECO:0000259" key="4">
    <source>
        <dbReference type="PROSITE" id="PS51371"/>
    </source>
</evidence>
<evidence type="ECO:0000256" key="1">
    <source>
        <dbReference type="ARBA" id="ARBA00022737"/>
    </source>
</evidence>
<dbReference type="PANTHER" id="PTHR22777:SF17">
    <property type="entry name" value="UPF0053 PROTEIN SLL0260"/>
    <property type="match status" value="1"/>
</dbReference>
<dbReference type="Pfam" id="PF03471">
    <property type="entry name" value="CorC_HlyC"/>
    <property type="match status" value="1"/>
</dbReference>
<dbReference type="CDD" id="cd04590">
    <property type="entry name" value="CBS_pair_CorC_HlyC_assoc"/>
    <property type="match status" value="1"/>
</dbReference>
<dbReference type="Pfam" id="PF00571">
    <property type="entry name" value="CBS"/>
    <property type="match status" value="2"/>
</dbReference>
<dbReference type="GO" id="GO:0050660">
    <property type="term" value="F:flavin adenine dinucleotide binding"/>
    <property type="evidence" value="ECO:0007669"/>
    <property type="project" value="InterPro"/>
</dbReference>
<dbReference type="InterPro" id="IPR044751">
    <property type="entry name" value="Ion_transp-like_CBS"/>
</dbReference>
<dbReference type="Proteomes" id="UP000012589">
    <property type="component" value="Unassembled WGS sequence"/>
</dbReference>
<name>N2B6L1_9FIRM</name>
<dbReference type="PROSITE" id="PS51371">
    <property type="entry name" value="CBS"/>
    <property type="match status" value="1"/>
</dbReference>
<reference evidence="5 6" key="1">
    <citation type="journal article" date="2014" name="Genome Announc.">
        <title>Draft genome sequences of the altered schaedler flora, a defined bacterial community from gnotobiotic mice.</title>
        <authorList>
            <person name="Wannemuehler M.J."/>
            <person name="Overstreet A.M."/>
            <person name="Ward D.V."/>
            <person name="Phillips G.J."/>
        </authorList>
    </citation>
    <scope>NUCLEOTIDE SEQUENCE [LARGE SCALE GENOMIC DNA]</scope>
    <source>
        <strain evidence="5 6">ASF492</strain>
    </source>
</reference>
<feature type="domain" description="CBS" evidence="4">
    <location>
        <begin position="143"/>
        <end position="200"/>
    </location>
</feature>
<evidence type="ECO:0000256" key="3">
    <source>
        <dbReference type="PROSITE-ProRule" id="PRU00703"/>
    </source>
</evidence>
<dbReference type="SUPFAM" id="SSF56176">
    <property type="entry name" value="FAD-binding/transporter-associated domain-like"/>
    <property type="match status" value="1"/>
</dbReference>
<dbReference type="OrthoDB" id="9798188at2"/>
<dbReference type="SUPFAM" id="SSF54631">
    <property type="entry name" value="CBS-domain pair"/>
    <property type="match status" value="1"/>
</dbReference>
<keyword evidence="1" id="KW-0677">Repeat</keyword>
<dbReference type="InterPro" id="IPR000644">
    <property type="entry name" value="CBS_dom"/>
</dbReference>
<keyword evidence="2 3" id="KW-0129">CBS domain</keyword>
<dbReference type="eggNOG" id="COG1253">
    <property type="taxonomic scope" value="Bacteria"/>
</dbReference>
<dbReference type="Gene3D" id="3.30.465.10">
    <property type="match status" value="1"/>
</dbReference>
<dbReference type="InterPro" id="IPR016169">
    <property type="entry name" value="FAD-bd_PCMH_sub2"/>
</dbReference>
<proteinExistence type="predicted"/>
<dbReference type="Gene3D" id="3.10.580.10">
    <property type="entry name" value="CBS-domain"/>
    <property type="match status" value="1"/>
</dbReference>